<evidence type="ECO:0000313" key="3">
    <source>
        <dbReference type="Proteomes" id="UP000199671"/>
    </source>
</evidence>
<dbReference type="CDD" id="cd02440">
    <property type="entry name" value="AdoMet_MTases"/>
    <property type="match status" value="1"/>
</dbReference>
<dbReference type="PANTHER" id="PTHR45036:SF1">
    <property type="entry name" value="METHYLTRANSFERASE LIKE 7A"/>
    <property type="match status" value="1"/>
</dbReference>
<evidence type="ECO:0000313" key="2">
    <source>
        <dbReference type="EMBL" id="SDN14907.1"/>
    </source>
</evidence>
<dbReference type="GO" id="GO:0008757">
    <property type="term" value="F:S-adenosylmethionine-dependent methyltransferase activity"/>
    <property type="evidence" value="ECO:0007669"/>
    <property type="project" value="InterPro"/>
</dbReference>
<dbReference type="PANTHER" id="PTHR45036">
    <property type="entry name" value="METHYLTRANSFERASE LIKE 7B"/>
    <property type="match status" value="1"/>
</dbReference>
<organism evidence="2 3">
    <name type="scientific">Actinomyces ruminicola</name>
    <dbReference type="NCBI Taxonomy" id="332524"/>
    <lineage>
        <taxon>Bacteria</taxon>
        <taxon>Bacillati</taxon>
        <taxon>Actinomycetota</taxon>
        <taxon>Actinomycetes</taxon>
        <taxon>Actinomycetales</taxon>
        <taxon>Actinomycetaceae</taxon>
        <taxon>Actinomyces</taxon>
    </lineage>
</organism>
<dbReference type="GO" id="GO:0032259">
    <property type="term" value="P:methylation"/>
    <property type="evidence" value="ECO:0007669"/>
    <property type="project" value="UniProtKB-KW"/>
</dbReference>
<sequence>MPRVQRSSTPPIVGQQRWRRQVLPTLRGTILDIGAGSGVSAALLHPGVAWLALEPSPGRRLAAAVRSRPGSQLLTAPAERIPLEDASVDAAICSTVLCSVADPALTLTETIRVLRPGGVLVFYEHVAAAPGSTARRIQRLASPLTRLLDHGCDPCRDTADTINRAGFSHVHLETLRISGVLGGLAPVIHGYAER</sequence>
<feature type="domain" description="Methyltransferase type 11" evidence="1">
    <location>
        <begin position="31"/>
        <end position="122"/>
    </location>
</feature>
<gene>
    <name evidence="2" type="ORF">SAMN04487766_11535</name>
</gene>
<dbReference type="InterPro" id="IPR029063">
    <property type="entry name" value="SAM-dependent_MTases_sf"/>
</dbReference>
<accession>A0A1G9Z135</accession>
<proteinExistence type="predicted"/>
<reference evidence="2 3" key="1">
    <citation type="submission" date="2016-10" db="EMBL/GenBank/DDBJ databases">
        <authorList>
            <person name="de Groot N.N."/>
        </authorList>
    </citation>
    <scope>NUCLEOTIDE SEQUENCE [LARGE SCALE GENOMIC DNA]</scope>
    <source>
        <strain evidence="2 3">KPR-7B</strain>
    </source>
</reference>
<dbReference type="Proteomes" id="UP000199671">
    <property type="component" value="Unassembled WGS sequence"/>
</dbReference>
<name>A0A1G9Z135_9ACTO</name>
<keyword evidence="2" id="KW-0489">Methyltransferase</keyword>
<dbReference type="InterPro" id="IPR052356">
    <property type="entry name" value="Thiol_S-MT"/>
</dbReference>
<dbReference type="EMBL" id="FNHU01000015">
    <property type="protein sequence ID" value="SDN14907.1"/>
    <property type="molecule type" value="Genomic_DNA"/>
</dbReference>
<dbReference type="SUPFAM" id="SSF53335">
    <property type="entry name" value="S-adenosyl-L-methionine-dependent methyltransferases"/>
    <property type="match status" value="1"/>
</dbReference>
<keyword evidence="2" id="KW-0808">Transferase</keyword>
<dbReference type="Pfam" id="PF08241">
    <property type="entry name" value="Methyltransf_11"/>
    <property type="match status" value="1"/>
</dbReference>
<dbReference type="Gene3D" id="3.40.50.150">
    <property type="entry name" value="Vaccinia Virus protein VP39"/>
    <property type="match status" value="1"/>
</dbReference>
<evidence type="ECO:0000259" key="1">
    <source>
        <dbReference type="Pfam" id="PF08241"/>
    </source>
</evidence>
<dbReference type="AlphaFoldDB" id="A0A1G9Z135"/>
<protein>
    <submittedName>
        <fullName evidence="2">Methyltransferase domain-containing protein</fullName>
    </submittedName>
</protein>
<dbReference type="InterPro" id="IPR013216">
    <property type="entry name" value="Methyltransf_11"/>
</dbReference>